<gene>
    <name evidence="3" type="ORF">ACHHYP_09400</name>
</gene>
<dbReference type="InterPro" id="IPR013320">
    <property type="entry name" value="ConA-like_dom_sf"/>
</dbReference>
<dbReference type="Pfam" id="PF02214">
    <property type="entry name" value="BTB_2"/>
    <property type="match status" value="1"/>
</dbReference>
<dbReference type="PANTHER" id="PTHR11145">
    <property type="entry name" value="BTB/POZ DOMAIN-CONTAINING ADAPTER FOR CUL3-MEDIATED RHOA DEGRADATION PROTEIN FAMILY MEMBER"/>
    <property type="match status" value="1"/>
</dbReference>
<evidence type="ECO:0000259" key="2">
    <source>
        <dbReference type="SMART" id="SM00225"/>
    </source>
</evidence>
<keyword evidence="1" id="KW-0175">Coiled coil</keyword>
<proteinExistence type="predicted"/>
<dbReference type="Proteomes" id="UP000243579">
    <property type="component" value="Unassembled WGS sequence"/>
</dbReference>
<keyword evidence="4" id="KW-1185">Reference proteome</keyword>
<feature type="coiled-coil region" evidence="1">
    <location>
        <begin position="27"/>
        <end position="54"/>
    </location>
</feature>
<dbReference type="InterPro" id="IPR003131">
    <property type="entry name" value="T1-type_BTB"/>
</dbReference>
<dbReference type="AlphaFoldDB" id="A0A1V9YN61"/>
<organism evidence="3 4">
    <name type="scientific">Achlya hypogyna</name>
    <name type="common">Oomycete</name>
    <name type="synonym">Protoachlya hypogyna</name>
    <dbReference type="NCBI Taxonomy" id="1202772"/>
    <lineage>
        <taxon>Eukaryota</taxon>
        <taxon>Sar</taxon>
        <taxon>Stramenopiles</taxon>
        <taxon>Oomycota</taxon>
        <taxon>Saprolegniomycetes</taxon>
        <taxon>Saprolegniales</taxon>
        <taxon>Achlyaceae</taxon>
        <taxon>Achlya</taxon>
    </lineage>
</organism>
<dbReference type="SUPFAM" id="SSF54695">
    <property type="entry name" value="POZ domain"/>
    <property type="match status" value="1"/>
</dbReference>
<evidence type="ECO:0000313" key="3">
    <source>
        <dbReference type="EMBL" id="OQR87198.1"/>
    </source>
</evidence>
<dbReference type="SMART" id="SM00225">
    <property type="entry name" value="BTB"/>
    <property type="match status" value="1"/>
</dbReference>
<dbReference type="SUPFAM" id="SSF49899">
    <property type="entry name" value="Concanavalin A-like lectins/glucanases"/>
    <property type="match status" value="1"/>
</dbReference>
<dbReference type="InterPro" id="IPR043136">
    <property type="entry name" value="B30.2/SPRY_sf"/>
</dbReference>
<dbReference type="PANTHER" id="PTHR11145:SF8">
    <property type="entry name" value="RE57120P"/>
    <property type="match status" value="1"/>
</dbReference>
<dbReference type="Gene3D" id="3.30.710.10">
    <property type="entry name" value="Potassium Channel Kv1.1, Chain A"/>
    <property type="match status" value="1"/>
</dbReference>
<dbReference type="Gene3D" id="2.60.120.920">
    <property type="match status" value="1"/>
</dbReference>
<dbReference type="InterPro" id="IPR000210">
    <property type="entry name" value="BTB/POZ_dom"/>
</dbReference>
<name>A0A1V9YN61_ACHHY</name>
<sequence length="319" mass="35805">MSPLGKRWEHLYASIPEAYRDQLHEFASEMTRLVKQLRAENEALAASKAELQSHVERSGSIVRLDVGGKKFATSRANIERLEGSYLASMLSWPPNELGEYFIDVDPTHFGRIMTFVRTDALPMDGLSERDLLELMALVDYLQLPGFAVGNSKLLHWDPKYCSNQLQLSDDGMSVTKKSFSAEFCPVLTVMPLVRFTVHVSSKDTVEIGFTTRELFQNAPRHGAQPGWLLRCGFPRASYLQAFVPQKNVAMRLPLSFKMPVVPSTIAVTCIYDADAHQIRFELNGVLLTETLEIQPSSAALYPVVRLYDPKSVVQLVDIP</sequence>
<feature type="domain" description="BTB" evidence="2">
    <location>
        <begin position="60"/>
        <end position="158"/>
    </location>
</feature>
<dbReference type="OrthoDB" id="72055at2759"/>
<dbReference type="InterPro" id="IPR045068">
    <property type="entry name" value="BACURD1-3"/>
</dbReference>
<reference evidence="3 4" key="1">
    <citation type="journal article" date="2014" name="Genome Biol. Evol.">
        <title>The secreted proteins of Achlya hypogyna and Thraustotheca clavata identify the ancestral oomycete secretome and reveal gene acquisitions by horizontal gene transfer.</title>
        <authorList>
            <person name="Misner I."/>
            <person name="Blouin N."/>
            <person name="Leonard G."/>
            <person name="Richards T.A."/>
            <person name="Lane C.E."/>
        </authorList>
    </citation>
    <scope>NUCLEOTIDE SEQUENCE [LARGE SCALE GENOMIC DNA]</scope>
    <source>
        <strain evidence="3 4">ATCC 48635</strain>
    </source>
</reference>
<comment type="caution">
    <text evidence="3">The sequence shown here is derived from an EMBL/GenBank/DDBJ whole genome shotgun (WGS) entry which is preliminary data.</text>
</comment>
<accession>A0A1V9YN61</accession>
<protein>
    <recommendedName>
        <fullName evidence="2">BTB domain-containing protein</fullName>
    </recommendedName>
</protein>
<dbReference type="EMBL" id="JNBR01001460">
    <property type="protein sequence ID" value="OQR87198.1"/>
    <property type="molecule type" value="Genomic_DNA"/>
</dbReference>
<dbReference type="GO" id="GO:0051260">
    <property type="term" value="P:protein homooligomerization"/>
    <property type="evidence" value="ECO:0007669"/>
    <property type="project" value="InterPro"/>
</dbReference>
<evidence type="ECO:0000256" key="1">
    <source>
        <dbReference type="SAM" id="Coils"/>
    </source>
</evidence>
<dbReference type="InterPro" id="IPR011333">
    <property type="entry name" value="SKP1/BTB/POZ_sf"/>
</dbReference>
<evidence type="ECO:0000313" key="4">
    <source>
        <dbReference type="Proteomes" id="UP000243579"/>
    </source>
</evidence>